<dbReference type="CDD" id="cd22456">
    <property type="entry name" value="KH-I_Rnc1_rpt2"/>
    <property type="match status" value="1"/>
</dbReference>
<sequence length="413" mass="42708">MNYANDALTRLTGLSLDPERTVPVTPPPQSAPPSAATVAPVSAPSRPAPAPAAASEEATRADDNSHNGGEDESPDDEGQLTLRALVNTKEAGALIGKAGKNVAEIREVTGVKAGVSKVVEGVQERILTVSGGLSQVSKAFNHFSRHLVETQTRTPPASSAAVDKSVVSVRLLVPHQQVGSIIGKGGARIREIQESSGARIVATKEMLPQSTERIIEIHGFPDSIQIAVSGIGESLIQDTARAAGTIYYKPEVAGPSGSGRSTVSSSAVGASTSTAAGTSSLDSRRRSEGGGLTKTTNGSADAGRRRDVGTRSGGDREGGRPARSSAGDVQTATLSVPSDLVGCIIGRGGSIINQIRADSGSRISIAKESDHATGQRTFTIQGSAECNQKALQFIYETLESEKDRRAREAEGDE</sequence>
<dbReference type="InterPro" id="IPR036612">
    <property type="entry name" value="KH_dom_type_1_sf"/>
</dbReference>
<proteinExistence type="predicted"/>
<feature type="region of interest" description="Disordered" evidence="3">
    <location>
        <begin position="250"/>
        <end position="331"/>
    </location>
</feature>
<keyword evidence="6" id="KW-1185">Reference proteome</keyword>
<evidence type="ECO:0000256" key="3">
    <source>
        <dbReference type="SAM" id="MobiDB-lite"/>
    </source>
</evidence>
<dbReference type="InterPro" id="IPR004088">
    <property type="entry name" value="KH_dom_type_1"/>
</dbReference>
<evidence type="ECO:0000259" key="4">
    <source>
        <dbReference type="SMART" id="SM00322"/>
    </source>
</evidence>
<organism evidence="5 6">
    <name type="scientific">Gonapodya prolifera (strain JEL478)</name>
    <name type="common">Monoblepharis prolifera</name>
    <dbReference type="NCBI Taxonomy" id="1344416"/>
    <lineage>
        <taxon>Eukaryota</taxon>
        <taxon>Fungi</taxon>
        <taxon>Fungi incertae sedis</taxon>
        <taxon>Chytridiomycota</taxon>
        <taxon>Chytridiomycota incertae sedis</taxon>
        <taxon>Monoblepharidomycetes</taxon>
        <taxon>Monoblepharidales</taxon>
        <taxon>Gonapodyaceae</taxon>
        <taxon>Gonapodya</taxon>
    </lineage>
</organism>
<feature type="compositionally biased region" description="Low complexity" evidence="3">
    <location>
        <begin position="258"/>
        <end position="280"/>
    </location>
</feature>
<dbReference type="PROSITE" id="PS50084">
    <property type="entry name" value="KH_TYPE_1"/>
    <property type="match status" value="3"/>
</dbReference>
<evidence type="ECO:0000313" key="6">
    <source>
        <dbReference type="Proteomes" id="UP000070544"/>
    </source>
</evidence>
<dbReference type="OrthoDB" id="442947at2759"/>
<dbReference type="EMBL" id="KQ965738">
    <property type="protein sequence ID" value="KXS19610.1"/>
    <property type="molecule type" value="Genomic_DNA"/>
</dbReference>
<name>A0A139AS82_GONPJ</name>
<feature type="compositionally biased region" description="Basic and acidic residues" evidence="3">
    <location>
        <begin position="302"/>
        <end position="320"/>
    </location>
</feature>
<dbReference type="PANTHER" id="PTHR10288">
    <property type="entry name" value="KH DOMAIN CONTAINING RNA BINDING PROTEIN"/>
    <property type="match status" value="1"/>
</dbReference>
<dbReference type="Pfam" id="PF00013">
    <property type="entry name" value="KH_1"/>
    <property type="match status" value="3"/>
</dbReference>
<dbReference type="SUPFAM" id="SSF54791">
    <property type="entry name" value="Eukaryotic type KH-domain (KH-domain type I)"/>
    <property type="match status" value="3"/>
</dbReference>
<feature type="domain" description="K Homology" evidence="4">
    <location>
        <begin position="328"/>
        <end position="399"/>
    </location>
</feature>
<dbReference type="STRING" id="1344416.A0A139AS82"/>
<evidence type="ECO:0000256" key="2">
    <source>
        <dbReference type="PROSITE-ProRule" id="PRU00117"/>
    </source>
</evidence>
<feature type="domain" description="K Homology" evidence="4">
    <location>
        <begin position="165"/>
        <end position="236"/>
    </location>
</feature>
<dbReference type="OMA" id="SIAKEPH"/>
<dbReference type="Gene3D" id="3.30.1370.10">
    <property type="entry name" value="K Homology domain, type 1"/>
    <property type="match status" value="3"/>
</dbReference>
<dbReference type="SMART" id="SM00322">
    <property type="entry name" value="KH"/>
    <property type="match status" value="3"/>
</dbReference>
<reference evidence="5 6" key="1">
    <citation type="journal article" date="2015" name="Genome Biol. Evol.">
        <title>Phylogenomic analyses indicate that early fungi evolved digesting cell walls of algal ancestors of land plants.</title>
        <authorList>
            <person name="Chang Y."/>
            <person name="Wang S."/>
            <person name="Sekimoto S."/>
            <person name="Aerts A.L."/>
            <person name="Choi C."/>
            <person name="Clum A."/>
            <person name="LaButti K.M."/>
            <person name="Lindquist E.A."/>
            <person name="Yee Ngan C."/>
            <person name="Ohm R.A."/>
            <person name="Salamov A.A."/>
            <person name="Grigoriev I.V."/>
            <person name="Spatafora J.W."/>
            <person name="Berbee M.L."/>
        </authorList>
    </citation>
    <scope>NUCLEOTIDE SEQUENCE [LARGE SCALE GENOMIC DNA]</scope>
    <source>
        <strain evidence="5 6">JEL478</strain>
    </source>
</reference>
<evidence type="ECO:0000313" key="5">
    <source>
        <dbReference type="EMBL" id="KXS19610.1"/>
    </source>
</evidence>
<protein>
    <recommendedName>
        <fullName evidence="4">K Homology domain-containing protein</fullName>
    </recommendedName>
</protein>
<dbReference type="AlphaFoldDB" id="A0A139AS82"/>
<feature type="compositionally biased region" description="Low complexity" evidence="3">
    <location>
        <begin position="32"/>
        <end position="56"/>
    </location>
</feature>
<accession>A0A139AS82</accession>
<feature type="domain" description="K Homology" evidence="4">
    <location>
        <begin position="78"/>
        <end position="148"/>
    </location>
</feature>
<feature type="compositionally biased region" description="Basic and acidic residues" evidence="3">
    <location>
        <begin position="57"/>
        <end position="69"/>
    </location>
</feature>
<dbReference type="InterPro" id="IPR004087">
    <property type="entry name" value="KH_dom"/>
</dbReference>
<keyword evidence="2" id="KW-0694">RNA-binding</keyword>
<dbReference type="GO" id="GO:0003723">
    <property type="term" value="F:RNA binding"/>
    <property type="evidence" value="ECO:0007669"/>
    <property type="project" value="UniProtKB-UniRule"/>
</dbReference>
<feature type="region of interest" description="Disordered" evidence="3">
    <location>
        <begin position="1"/>
        <end position="77"/>
    </location>
</feature>
<dbReference type="Proteomes" id="UP000070544">
    <property type="component" value="Unassembled WGS sequence"/>
</dbReference>
<gene>
    <name evidence="5" type="ORF">M427DRAFT_108914</name>
</gene>
<keyword evidence="1" id="KW-0677">Repeat</keyword>
<evidence type="ECO:0000256" key="1">
    <source>
        <dbReference type="ARBA" id="ARBA00022737"/>
    </source>
</evidence>